<evidence type="ECO:0000259" key="1">
    <source>
        <dbReference type="Pfam" id="PF19413"/>
    </source>
</evidence>
<proteinExistence type="predicted"/>
<dbReference type="AlphaFoldDB" id="A0A1H0M3Q8"/>
<dbReference type="NCBIfam" id="TIGR04390">
    <property type="entry name" value="OMP_YaiO_dom"/>
    <property type="match status" value="1"/>
</dbReference>
<evidence type="ECO:0000313" key="2">
    <source>
        <dbReference type="EMBL" id="SDO75027.1"/>
    </source>
</evidence>
<evidence type="ECO:0000313" key="3">
    <source>
        <dbReference type="Proteomes" id="UP000199075"/>
    </source>
</evidence>
<dbReference type="Proteomes" id="UP000199075">
    <property type="component" value="Unassembled WGS sequence"/>
</dbReference>
<protein>
    <submittedName>
        <fullName evidence="2">Outer membrane protein, YaiO family</fullName>
    </submittedName>
</protein>
<dbReference type="OrthoDB" id="6238061at2"/>
<dbReference type="InterPro" id="IPR030887">
    <property type="entry name" value="Beta-barrel_YaiO"/>
</dbReference>
<dbReference type="EMBL" id="FNIV01000011">
    <property type="protein sequence ID" value="SDO75027.1"/>
    <property type="molecule type" value="Genomic_DNA"/>
</dbReference>
<dbReference type="Pfam" id="PF19413">
    <property type="entry name" value="YaiO"/>
    <property type="match status" value="1"/>
</dbReference>
<sequence>MQGGVMRRRLRRRFGLGCLLVGIALVVAQSAAAEPRRLEVELSQLFDRLDSGFSNWQGQRLEFQSARPGDPTWYGAATHDRRYGVEDEGVSLGAAVPLGADWVLQPEAGHTFDADFLPRWYADLRLQRRLSHGLVGALSLRRTEYQASRVDRLALGMERYWGPWRAGYTLNVSDVSTAGTPVGHALALDHYYGERSVIGLRASLGREEEGLPGGEAITSEVTAVALRGRHWWHPEWALSWELGTLSQGDLYDRHGVQLGIRHAF</sequence>
<accession>A0A1H0M3Q8</accession>
<keyword evidence="3" id="KW-1185">Reference proteome</keyword>
<feature type="domain" description="YaiO beta-barrel" evidence="1">
    <location>
        <begin position="40"/>
        <end position="208"/>
    </location>
</feature>
<reference evidence="3" key="1">
    <citation type="submission" date="2016-10" db="EMBL/GenBank/DDBJ databases">
        <authorList>
            <person name="Varghese N."/>
            <person name="Submissions S."/>
        </authorList>
    </citation>
    <scope>NUCLEOTIDE SEQUENCE [LARGE SCALE GENOMIC DNA]</scope>
    <source>
        <strain evidence="3">CGMCC 1.6444</strain>
    </source>
</reference>
<dbReference type="STRING" id="419597.SAMN04487957_11118"/>
<name>A0A1H0M3Q8_9GAMM</name>
<gene>
    <name evidence="2" type="ORF">SAMN04487957_11118</name>
</gene>
<organism evidence="2 3">
    <name type="scientific">Halomonas shengliensis</name>
    <dbReference type="NCBI Taxonomy" id="419597"/>
    <lineage>
        <taxon>Bacteria</taxon>
        <taxon>Pseudomonadati</taxon>
        <taxon>Pseudomonadota</taxon>
        <taxon>Gammaproteobacteria</taxon>
        <taxon>Oceanospirillales</taxon>
        <taxon>Halomonadaceae</taxon>
        <taxon>Halomonas</taxon>
    </lineage>
</organism>